<gene>
    <name evidence="3" type="ORF">L1F29_28645</name>
</gene>
<dbReference type="InterPro" id="IPR006311">
    <property type="entry name" value="TAT_signal"/>
</dbReference>
<dbReference type="Proteomes" id="UP001057877">
    <property type="component" value="Chromosome"/>
</dbReference>
<reference evidence="3" key="1">
    <citation type="submission" date="2022-01" db="EMBL/GenBank/DDBJ databases">
        <title>Paenibacillus spongiae sp. nov., isolated from marine sponge.</title>
        <authorList>
            <person name="Li Z."/>
            <person name="Zhang M."/>
        </authorList>
    </citation>
    <scope>NUCLEOTIDE SEQUENCE</scope>
    <source>
        <strain evidence="3">PHS-Z3</strain>
    </source>
</reference>
<accession>A0ABY5S605</accession>
<proteinExistence type="predicted"/>
<protein>
    <submittedName>
        <fullName evidence="3">DUF5696 domain-containing protein</fullName>
    </submittedName>
</protein>
<keyword evidence="4" id="KW-1185">Reference proteome</keyword>
<evidence type="ECO:0000256" key="1">
    <source>
        <dbReference type="SAM" id="MobiDB-lite"/>
    </source>
</evidence>
<dbReference type="PROSITE" id="PS51318">
    <property type="entry name" value="TAT"/>
    <property type="match status" value="1"/>
</dbReference>
<feature type="chain" id="PRO_5045622165" evidence="2">
    <location>
        <begin position="29"/>
        <end position="784"/>
    </location>
</feature>
<dbReference type="EMBL" id="CP091430">
    <property type="protein sequence ID" value="UVI29351.1"/>
    <property type="molecule type" value="Genomic_DNA"/>
</dbReference>
<name>A0ABY5S605_9BACL</name>
<feature type="compositionally biased region" description="Basic and acidic residues" evidence="1">
    <location>
        <begin position="37"/>
        <end position="48"/>
    </location>
</feature>
<organism evidence="3 4">
    <name type="scientific">Paenibacillus spongiae</name>
    <dbReference type="NCBI Taxonomy" id="2909671"/>
    <lineage>
        <taxon>Bacteria</taxon>
        <taxon>Bacillati</taxon>
        <taxon>Bacillota</taxon>
        <taxon>Bacilli</taxon>
        <taxon>Bacillales</taxon>
        <taxon>Paenibacillaceae</taxon>
        <taxon>Paenibacillus</taxon>
    </lineage>
</organism>
<keyword evidence="2" id="KW-0732">Signal</keyword>
<feature type="signal peptide" evidence="2">
    <location>
        <begin position="1"/>
        <end position="28"/>
    </location>
</feature>
<feature type="region of interest" description="Disordered" evidence="1">
    <location>
        <begin position="36"/>
        <end position="62"/>
    </location>
</feature>
<sequence>MKRLTLSRRRLVTAAASIVAVVALASFAVTWPSLNKQDGEEKNHERASDAGQSADIAPNTQASGASAAPAAVRLVQAAKSQGYKPIAESKYLTLEADEANGHFIVTDKRTGHRWKSYPEEKGYRENENQGKWKANLQSPLMFSYVEFNVRRDLAKESNLLDEKGIVSSFEATDRGFKIQYEIPDLGFVIPAEVRLGDDYVETRILKDGLKDERTYTEEELAAKKDKGARLVSVRLYPFLGAQTSEEENGYLLLPDGSGAIVEFKQERGGTNNYYSEQVYGADWAYSANSSFSIRNPVRMPVFGIKAGEQAIIGVISGGSEYANIVAAPSKTFSQYNWITAEQNFRFKYYQYTNTKKTTGFVSFTKDLIASDRSTRYYPIARKDAEYAQMAARYREYLTDELGKLPLQTADGKIDLQLHLLGADSERGFLKDSYLPLTTTRQAEEIVQELNTLGIDRMSITYLGWQRNGYSRYGGSLPLSSKLGGNEGMKQFADFAHAKGYRVYLDGSSYSYNNTGRDGFRRSRDGLRDIGAAVMEFNSRGGDDKKTFVSPRFAEKVILDDLKVAQTLHVDGYAFGQGIGALLNTDFNEKYTATREETKQIQQLILETTKETLGHVQVAEGNGYTLPYVNHIQGLDDDISGDLFVDRQVPFMQIALHGLVTYSANYANDSDDYETTFLKGIEYGAVPSFVITHAPSQQLLKTRSLGQFYSTGYKDWLQEMVLQYQRFNEALGDVQDRFITDHRSLADGVYETTYSGGKRIVVNYNAEPYEGNGWTVKPKDFAVVS</sequence>
<dbReference type="InterPro" id="IPR043751">
    <property type="entry name" value="DUF5696"/>
</dbReference>
<dbReference type="RefSeq" id="WP_258385440.1">
    <property type="nucleotide sequence ID" value="NZ_CP091430.1"/>
</dbReference>
<evidence type="ECO:0000313" key="3">
    <source>
        <dbReference type="EMBL" id="UVI29351.1"/>
    </source>
</evidence>
<dbReference type="Pfam" id="PF18952">
    <property type="entry name" value="DUF5696"/>
    <property type="match status" value="1"/>
</dbReference>
<evidence type="ECO:0000256" key="2">
    <source>
        <dbReference type="SAM" id="SignalP"/>
    </source>
</evidence>
<evidence type="ECO:0000313" key="4">
    <source>
        <dbReference type="Proteomes" id="UP001057877"/>
    </source>
</evidence>